<evidence type="ECO:0000313" key="10">
    <source>
        <dbReference type="Proteomes" id="UP001142810"/>
    </source>
</evidence>
<gene>
    <name evidence="9" type="ORF">OPS25_01150</name>
</gene>
<evidence type="ECO:0000256" key="2">
    <source>
        <dbReference type="ARBA" id="ARBA00004749"/>
    </source>
</evidence>
<keyword evidence="5" id="KW-0274">FAD</keyword>
<keyword evidence="4" id="KW-0285">Flavoprotein</keyword>
<evidence type="ECO:0000256" key="3">
    <source>
        <dbReference type="ARBA" id="ARBA00005349"/>
    </source>
</evidence>
<evidence type="ECO:0000313" key="9">
    <source>
        <dbReference type="EMBL" id="MCW8107109.1"/>
    </source>
</evidence>
<dbReference type="Proteomes" id="UP001142810">
    <property type="component" value="Unassembled WGS sequence"/>
</dbReference>
<proteinExistence type="inferred from homology"/>
<organism evidence="9 10">
    <name type="scientific">Alteromonas aquimaris</name>
    <dbReference type="NCBI Taxonomy" id="2998417"/>
    <lineage>
        <taxon>Bacteria</taxon>
        <taxon>Pseudomonadati</taxon>
        <taxon>Pseudomonadota</taxon>
        <taxon>Gammaproteobacteria</taxon>
        <taxon>Alteromonadales</taxon>
        <taxon>Alteromonadaceae</taxon>
        <taxon>Alteromonas/Salinimonas group</taxon>
        <taxon>Alteromonas</taxon>
    </lineage>
</organism>
<keyword evidence="7 9" id="KW-0503">Monooxygenase</keyword>
<dbReference type="InterPro" id="IPR018168">
    <property type="entry name" value="Ubi_Hdrlase_CS"/>
</dbReference>
<evidence type="ECO:0000256" key="1">
    <source>
        <dbReference type="ARBA" id="ARBA00001974"/>
    </source>
</evidence>
<evidence type="ECO:0000259" key="8">
    <source>
        <dbReference type="Pfam" id="PF01494"/>
    </source>
</evidence>
<dbReference type="Pfam" id="PF01494">
    <property type="entry name" value="FAD_binding_3"/>
    <property type="match status" value="1"/>
</dbReference>
<dbReference type="GO" id="GO:0004497">
    <property type="term" value="F:monooxygenase activity"/>
    <property type="evidence" value="ECO:0007669"/>
    <property type="project" value="UniProtKB-KW"/>
</dbReference>
<dbReference type="PANTHER" id="PTHR43876:SF7">
    <property type="entry name" value="UBIQUINONE BIOSYNTHESIS MONOOXYGENASE COQ6, MITOCHONDRIAL"/>
    <property type="match status" value="1"/>
</dbReference>
<comment type="pathway">
    <text evidence="2">Cofactor biosynthesis; ubiquinone biosynthesis.</text>
</comment>
<dbReference type="PROSITE" id="PS01304">
    <property type="entry name" value="UBIH"/>
    <property type="match status" value="1"/>
</dbReference>
<comment type="similarity">
    <text evidence="3">Belongs to the UbiH/COQ6 family.</text>
</comment>
<keyword evidence="10" id="KW-1185">Reference proteome</keyword>
<reference evidence="9" key="1">
    <citation type="submission" date="2022-11" db="EMBL/GenBank/DDBJ databases">
        <title>Alteromonas sp. nov., isolated from sea water of the Qingdao.</title>
        <authorList>
            <person name="Wang Q."/>
        </authorList>
    </citation>
    <scope>NUCLEOTIDE SEQUENCE</scope>
    <source>
        <strain evidence="9">ASW11-7</strain>
    </source>
</reference>
<dbReference type="Gene3D" id="3.50.50.60">
    <property type="entry name" value="FAD/NAD(P)-binding domain"/>
    <property type="match status" value="2"/>
</dbReference>
<comment type="caution">
    <text evidence="9">The sequence shown here is derived from an EMBL/GenBank/DDBJ whole genome shotgun (WGS) entry which is preliminary data.</text>
</comment>
<evidence type="ECO:0000256" key="6">
    <source>
        <dbReference type="ARBA" id="ARBA00023002"/>
    </source>
</evidence>
<dbReference type="InterPro" id="IPR002938">
    <property type="entry name" value="FAD-bd"/>
</dbReference>
<feature type="domain" description="FAD-binding" evidence="8">
    <location>
        <begin position="3"/>
        <end position="345"/>
    </location>
</feature>
<accession>A0ABT3P2W9</accession>
<dbReference type="RefSeq" id="WP_265615811.1">
    <property type="nucleotide sequence ID" value="NZ_JAPFRD010000002.1"/>
</dbReference>
<dbReference type="PANTHER" id="PTHR43876">
    <property type="entry name" value="UBIQUINONE BIOSYNTHESIS MONOOXYGENASE COQ6, MITOCHONDRIAL"/>
    <property type="match status" value="1"/>
</dbReference>
<dbReference type="InterPro" id="IPR036188">
    <property type="entry name" value="FAD/NAD-bd_sf"/>
</dbReference>
<dbReference type="SUPFAM" id="SSF51905">
    <property type="entry name" value="FAD/NAD(P)-binding domain"/>
    <property type="match status" value="1"/>
</dbReference>
<protein>
    <submittedName>
        <fullName evidence="9">FAD-dependent monooxygenase</fullName>
    </submittedName>
</protein>
<dbReference type="EMBL" id="JAPFRD010000002">
    <property type="protein sequence ID" value="MCW8107109.1"/>
    <property type="molecule type" value="Genomic_DNA"/>
</dbReference>
<keyword evidence="6" id="KW-0560">Oxidoreductase</keyword>
<dbReference type="InterPro" id="IPR010971">
    <property type="entry name" value="UbiH/COQ6"/>
</dbReference>
<comment type="cofactor">
    <cofactor evidence="1">
        <name>FAD</name>
        <dbReference type="ChEBI" id="CHEBI:57692"/>
    </cofactor>
</comment>
<evidence type="ECO:0000256" key="5">
    <source>
        <dbReference type="ARBA" id="ARBA00022827"/>
    </source>
</evidence>
<evidence type="ECO:0000256" key="7">
    <source>
        <dbReference type="ARBA" id="ARBA00023033"/>
    </source>
</evidence>
<dbReference type="InterPro" id="IPR051205">
    <property type="entry name" value="UbiH/COQ6_monooxygenase"/>
</dbReference>
<sequence length="390" mass="42469">MQKVDIAIVGGGIVGLSLACALTQGDVSVALINDGAVTQPLPEQMGLRVSAVNQSHIDTLNTLGAWQHVDASRRGDFTHMHVWDKDSFGQISFDCTDTARPALGTIIENQVLINGLASYLATHSKIHRVNAKINKILSGQQESMLMLDNDEVIACKLLVGADGANSFVRKHCQFPITFHDYGQLALVANVRTAQPHGATARQVFTPTGPLALLPTYHEQVCSVVWSQDTHVAEQLLQLDKSDFANQLTAASDSVLGVLQVESDIAHFPLTMQCARTWAMDGAVIIGDAAHTIHPLAGQGANLGMEDAFSLAKTIFQLQLKGKDYSRLRYLRPFERERKTQATKMIAAMSGFQTLFSGNDPVKKLLRGTGLVMTDKLSLFKQQWMTEASAF</sequence>
<dbReference type="PROSITE" id="PS51257">
    <property type="entry name" value="PROKAR_LIPOPROTEIN"/>
    <property type="match status" value="1"/>
</dbReference>
<dbReference type="NCBIfam" id="TIGR01988">
    <property type="entry name" value="Ubi-OHases"/>
    <property type="match status" value="1"/>
</dbReference>
<name>A0ABT3P2W9_9ALTE</name>
<evidence type="ECO:0000256" key="4">
    <source>
        <dbReference type="ARBA" id="ARBA00022630"/>
    </source>
</evidence>
<dbReference type="PRINTS" id="PR00420">
    <property type="entry name" value="RNGMNOXGNASE"/>
</dbReference>